<keyword evidence="4" id="KW-1185">Reference proteome</keyword>
<dbReference type="PANTHER" id="PTHR30419:SF30">
    <property type="entry name" value="LYSR FAMILY TRANSCRIPTIONAL REGULATOR"/>
    <property type="match status" value="1"/>
</dbReference>
<dbReference type="PRINTS" id="PR00039">
    <property type="entry name" value="HTHLYSR"/>
</dbReference>
<dbReference type="EMBL" id="LELG01000069">
    <property type="protein sequence ID" value="KMQ80551.1"/>
    <property type="molecule type" value="Genomic_DNA"/>
</dbReference>
<dbReference type="Gene3D" id="1.10.10.10">
    <property type="entry name" value="Winged helix-like DNA-binding domain superfamily/Winged helix DNA-binding domain"/>
    <property type="match status" value="1"/>
</dbReference>
<feature type="domain" description="HTH lysR-type" evidence="2">
    <location>
        <begin position="10"/>
        <end position="56"/>
    </location>
</feature>
<name>A0ABR5HME1_9BURK</name>
<dbReference type="PROSITE" id="PS50931">
    <property type="entry name" value="HTH_LYSR"/>
    <property type="match status" value="1"/>
</dbReference>
<organism evidence="3 4">
    <name type="scientific">Candidatus Burkholderia pumila</name>
    <dbReference type="NCBI Taxonomy" id="1090375"/>
    <lineage>
        <taxon>Bacteria</taxon>
        <taxon>Pseudomonadati</taxon>
        <taxon>Pseudomonadota</taxon>
        <taxon>Betaproteobacteria</taxon>
        <taxon>Burkholderiales</taxon>
        <taxon>Burkholderiaceae</taxon>
        <taxon>Burkholderia</taxon>
    </lineage>
</organism>
<sequence>MWYYRSYGSLSKLRSFSRADDEIGLTQSAVSRCVRELEGEIGLKLIDRTTRDVQLTDVSMNLVGTVLACLPIWTKRCAKSATSASRSADAWSSRRVQRSRAR</sequence>
<evidence type="ECO:0000259" key="2">
    <source>
        <dbReference type="PROSITE" id="PS50931"/>
    </source>
</evidence>
<feature type="compositionally biased region" description="Low complexity" evidence="1">
    <location>
        <begin position="79"/>
        <end position="94"/>
    </location>
</feature>
<feature type="region of interest" description="Disordered" evidence="1">
    <location>
        <begin position="79"/>
        <end position="102"/>
    </location>
</feature>
<evidence type="ECO:0000313" key="4">
    <source>
        <dbReference type="Proteomes" id="UP000242951"/>
    </source>
</evidence>
<accession>A0ABR5HME1</accession>
<dbReference type="InterPro" id="IPR036390">
    <property type="entry name" value="WH_DNA-bd_sf"/>
</dbReference>
<dbReference type="InterPro" id="IPR036388">
    <property type="entry name" value="WH-like_DNA-bd_sf"/>
</dbReference>
<dbReference type="InterPro" id="IPR050950">
    <property type="entry name" value="HTH-type_LysR_regulators"/>
</dbReference>
<evidence type="ECO:0000313" key="3">
    <source>
        <dbReference type="EMBL" id="KMQ80551.1"/>
    </source>
</evidence>
<gene>
    <name evidence="3" type="ORF">BPMI_04774c</name>
</gene>
<reference evidence="3 4" key="1">
    <citation type="submission" date="2015-06" db="EMBL/GenBank/DDBJ databases">
        <title>Comparative genomics of Burkholderia leaf nodule symbionts.</title>
        <authorList>
            <person name="Carlier A."/>
            <person name="Eberl L."/>
            <person name="Pinto-Carbo M."/>
        </authorList>
    </citation>
    <scope>NUCLEOTIDE SEQUENCE [LARGE SCALE GENOMIC DNA]</scope>
    <source>
        <strain evidence="3 4">UZHbot3</strain>
    </source>
</reference>
<dbReference type="Pfam" id="PF00126">
    <property type="entry name" value="HTH_1"/>
    <property type="match status" value="1"/>
</dbReference>
<protein>
    <submittedName>
        <fullName evidence="3">LysR family transcriptional regulator YfeR</fullName>
    </submittedName>
</protein>
<evidence type="ECO:0000256" key="1">
    <source>
        <dbReference type="SAM" id="MobiDB-lite"/>
    </source>
</evidence>
<dbReference type="InterPro" id="IPR000847">
    <property type="entry name" value="LysR_HTH_N"/>
</dbReference>
<dbReference type="SUPFAM" id="SSF46785">
    <property type="entry name" value="Winged helix' DNA-binding domain"/>
    <property type="match status" value="1"/>
</dbReference>
<comment type="caution">
    <text evidence="3">The sequence shown here is derived from an EMBL/GenBank/DDBJ whole genome shotgun (WGS) entry which is preliminary data.</text>
</comment>
<dbReference type="PANTHER" id="PTHR30419">
    <property type="entry name" value="HTH-TYPE TRANSCRIPTIONAL REGULATOR YBHD"/>
    <property type="match status" value="1"/>
</dbReference>
<dbReference type="Proteomes" id="UP000242951">
    <property type="component" value="Unassembled WGS sequence"/>
</dbReference>
<proteinExistence type="predicted"/>